<dbReference type="Pfam" id="PF00460">
    <property type="entry name" value="Flg_bb_rod"/>
    <property type="match status" value="1"/>
</dbReference>
<dbReference type="Pfam" id="PF22638">
    <property type="entry name" value="FlgK_D1"/>
    <property type="match status" value="1"/>
</dbReference>
<feature type="domain" description="Flagellar basal-body/hook protein C-terminal" evidence="8">
    <location>
        <begin position="636"/>
        <end position="673"/>
    </location>
</feature>
<dbReference type="InterPro" id="IPR010930">
    <property type="entry name" value="Flg_bb/hook_C_dom"/>
</dbReference>
<evidence type="ECO:0000259" key="7">
    <source>
        <dbReference type="Pfam" id="PF00460"/>
    </source>
</evidence>
<keyword evidence="10" id="KW-0966">Cell projection</keyword>
<dbReference type="AlphaFoldDB" id="A0A931J1K0"/>
<accession>A0A931J1K0</accession>
<dbReference type="GO" id="GO:0005576">
    <property type="term" value="C:extracellular region"/>
    <property type="evidence" value="ECO:0007669"/>
    <property type="project" value="UniProtKB-SubCell"/>
</dbReference>
<comment type="subcellular location">
    <subcellularLocation>
        <location evidence="1">Bacterial flagellum</location>
    </subcellularLocation>
    <subcellularLocation>
        <location evidence="2">Secreted</location>
    </subcellularLocation>
</comment>
<dbReference type="PANTHER" id="PTHR30033">
    <property type="entry name" value="FLAGELLAR HOOK-ASSOCIATED PROTEIN 1"/>
    <property type="match status" value="1"/>
</dbReference>
<dbReference type="GO" id="GO:0005198">
    <property type="term" value="F:structural molecule activity"/>
    <property type="evidence" value="ECO:0007669"/>
    <property type="project" value="InterPro"/>
</dbReference>
<comment type="caution">
    <text evidence="10">The sequence shown here is derived from an EMBL/GenBank/DDBJ whole genome shotgun (WGS) entry which is preliminary data.</text>
</comment>
<keyword evidence="6" id="KW-0975">Bacterial flagellum</keyword>
<sequence>MSLLLNLGARAMNASQTVISTIGHNIANANTPGYSRQTAVLKTATPQFTGAGFQGKGVAVDTINRVYNRFLTQEAYGSRAAASGDEALLLNLQRLEKVLPPGEAGLGKAMSDFLNAMVDVASRPADPAARQVVLGRTKEMATRFSSAGAQLNDLQAGVSSDLRANVQVVNALAKQLANVNGQIQRLNGGEHDTNDLLDQRDNLIYEISKYVTVSTLEAEDGSMGVFIGGGQRLVLSNQAAELVVEQDPYDSQRVQLALKGPTNTLPLDAALLTGGSMSALLSFQNRDLQDARNYIGQLATALTMRVNTQQSLGLDLSTPSGAGVALLAVGAERVLPATTNARDIAGNFLSNVTITRVDPDFLQASSYILKGDPALAGTYLLVRESDGFTQSVVDGQTIDGFRIDFDPLLAPPGPLDTYRLEPVANAAPDMRRVLDLPAGIAAASPVSAVTTITNRGSATLDSIFAVDPATFTPANFPAPPAAPTTVRFTVQNPDGRVNYEITGPFGTLAGIWTPGQPIGNEPGIALGFEMRINGVPKGEDLAATPPYFGDTITLVPTPYPAQNNGNVKAFIELQGESFVGKRLNPLTGDISAGATLNEAYSAAMGEIGSRVQGTEYLAGVSDQVARDADAAKAAEAGVNLDEEAARMMQYQQAYQAAAKLLQVAQTVFDELINTVR</sequence>
<dbReference type="Proteomes" id="UP000613266">
    <property type="component" value="Unassembled WGS sequence"/>
</dbReference>
<dbReference type="InterPro" id="IPR002371">
    <property type="entry name" value="FlgK"/>
</dbReference>
<keyword evidence="5" id="KW-0964">Secreted</keyword>
<dbReference type="InterPro" id="IPR053927">
    <property type="entry name" value="FlgK_helical"/>
</dbReference>
<evidence type="ECO:0000256" key="5">
    <source>
        <dbReference type="ARBA" id="ARBA00022525"/>
    </source>
</evidence>
<keyword evidence="10" id="KW-0282">Flagellum</keyword>
<feature type="domain" description="Flagellar basal body rod protein N-terminal" evidence="7">
    <location>
        <begin position="5"/>
        <end position="34"/>
    </location>
</feature>
<keyword evidence="10" id="KW-0969">Cilium</keyword>
<evidence type="ECO:0000259" key="8">
    <source>
        <dbReference type="Pfam" id="PF06429"/>
    </source>
</evidence>
<organism evidence="10 11">
    <name type="scientific">Inhella proteolytica</name>
    <dbReference type="NCBI Taxonomy" id="2795029"/>
    <lineage>
        <taxon>Bacteria</taxon>
        <taxon>Pseudomonadati</taxon>
        <taxon>Pseudomonadota</taxon>
        <taxon>Betaproteobacteria</taxon>
        <taxon>Burkholderiales</taxon>
        <taxon>Sphaerotilaceae</taxon>
        <taxon>Inhella</taxon>
    </lineage>
</organism>
<evidence type="ECO:0000259" key="9">
    <source>
        <dbReference type="Pfam" id="PF22638"/>
    </source>
</evidence>
<evidence type="ECO:0000313" key="10">
    <source>
        <dbReference type="EMBL" id="MBH9575849.1"/>
    </source>
</evidence>
<feature type="domain" description="Flagellar hook-associated protein FlgK helical" evidence="9">
    <location>
        <begin position="92"/>
        <end position="321"/>
    </location>
</feature>
<comment type="similarity">
    <text evidence="3">Belongs to the flagella basal body rod proteins family.</text>
</comment>
<gene>
    <name evidence="10" type="primary">flgK</name>
    <name evidence="10" type="ORF">I7X39_02920</name>
</gene>
<protein>
    <recommendedName>
        <fullName evidence="4">Flagellar hook-associated protein 1</fullName>
    </recommendedName>
</protein>
<dbReference type="PRINTS" id="PR01005">
    <property type="entry name" value="FLGHOOKAP1"/>
</dbReference>
<keyword evidence="11" id="KW-1185">Reference proteome</keyword>
<dbReference type="RefSeq" id="WP_198109473.1">
    <property type="nucleotide sequence ID" value="NZ_JAEDAK010000002.1"/>
</dbReference>
<evidence type="ECO:0000256" key="3">
    <source>
        <dbReference type="ARBA" id="ARBA00009677"/>
    </source>
</evidence>
<dbReference type="GO" id="GO:0044780">
    <property type="term" value="P:bacterial-type flagellum assembly"/>
    <property type="evidence" value="ECO:0007669"/>
    <property type="project" value="InterPro"/>
</dbReference>
<evidence type="ECO:0000256" key="4">
    <source>
        <dbReference type="ARBA" id="ARBA00016244"/>
    </source>
</evidence>
<dbReference type="SUPFAM" id="SSF64518">
    <property type="entry name" value="Phase 1 flagellin"/>
    <property type="match status" value="1"/>
</dbReference>
<evidence type="ECO:0000256" key="1">
    <source>
        <dbReference type="ARBA" id="ARBA00004365"/>
    </source>
</evidence>
<dbReference type="InterPro" id="IPR001444">
    <property type="entry name" value="Flag_bb_rod_N"/>
</dbReference>
<dbReference type="EMBL" id="JAEDAK010000002">
    <property type="protein sequence ID" value="MBH9575849.1"/>
    <property type="molecule type" value="Genomic_DNA"/>
</dbReference>
<evidence type="ECO:0000256" key="6">
    <source>
        <dbReference type="ARBA" id="ARBA00023143"/>
    </source>
</evidence>
<dbReference type="NCBIfam" id="TIGR02492">
    <property type="entry name" value="flgK_ends"/>
    <property type="match status" value="1"/>
</dbReference>
<dbReference type="GO" id="GO:0009424">
    <property type="term" value="C:bacterial-type flagellum hook"/>
    <property type="evidence" value="ECO:0007669"/>
    <property type="project" value="InterPro"/>
</dbReference>
<proteinExistence type="inferred from homology"/>
<name>A0A931J1K0_9BURK</name>
<dbReference type="Pfam" id="PF06429">
    <property type="entry name" value="Flg_bbr_C"/>
    <property type="match status" value="1"/>
</dbReference>
<reference evidence="10" key="1">
    <citation type="submission" date="2020-12" db="EMBL/GenBank/DDBJ databases">
        <title>The genome sequence of Inhella sp. 1Y17.</title>
        <authorList>
            <person name="Liu Y."/>
        </authorList>
    </citation>
    <scope>NUCLEOTIDE SEQUENCE</scope>
    <source>
        <strain evidence="10">1Y17</strain>
    </source>
</reference>
<evidence type="ECO:0000256" key="2">
    <source>
        <dbReference type="ARBA" id="ARBA00004613"/>
    </source>
</evidence>
<evidence type="ECO:0000313" key="11">
    <source>
        <dbReference type="Proteomes" id="UP000613266"/>
    </source>
</evidence>